<protein>
    <submittedName>
        <fullName evidence="3">AAA family ATPase</fullName>
    </submittedName>
</protein>
<feature type="region of interest" description="Disordered" evidence="1">
    <location>
        <begin position="164"/>
        <end position="201"/>
    </location>
</feature>
<evidence type="ECO:0000259" key="2">
    <source>
        <dbReference type="Pfam" id="PF13173"/>
    </source>
</evidence>
<gene>
    <name evidence="3" type="ORF">KHQ06_14460</name>
</gene>
<dbReference type="Pfam" id="PF13173">
    <property type="entry name" value="AAA_14"/>
    <property type="match status" value="1"/>
</dbReference>
<organism evidence="3 4">
    <name type="scientific">Nocardia tengchongensis</name>
    <dbReference type="NCBI Taxonomy" id="2055889"/>
    <lineage>
        <taxon>Bacteria</taxon>
        <taxon>Bacillati</taxon>
        <taxon>Actinomycetota</taxon>
        <taxon>Actinomycetes</taxon>
        <taxon>Mycobacteriales</taxon>
        <taxon>Nocardiaceae</taxon>
        <taxon>Nocardia</taxon>
    </lineage>
</organism>
<sequence>MQTRHGPVIPRRAEAAVTEALADTRVVLINGARQSGKSTLVRLVAKGREAEWRDLDVTLTRQAALNDPDGFVDSPNLMVVDEIQRAPELLLAIKAQVDADGRPGRYLLTGSARILGLRALPDTLVGRMETIELWPFSQGEITGAPDAFIDAVFTHRDNCVTLRPCREQSTPSGSSAADSRKPSHEVLTSGAKPSSIPMWVI</sequence>
<dbReference type="PANTHER" id="PTHR43566">
    <property type="entry name" value="CONSERVED PROTEIN"/>
    <property type="match status" value="1"/>
</dbReference>
<proteinExistence type="predicted"/>
<reference evidence="3 4" key="1">
    <citation type="submission" date="2021-04" db="EMBL/GenBank/DDBJ databases">
        <title>Nocardia tengchongensis.</title>
        <authorList>
            <person name="Zhuang k."/>
            <person name="Ran Y."/>
            <person name="Li W."/>
        </authorList>
    </citation>
    <scope>NUCLEOTIDE SEQUENCE [LARGE SCALE GENOMIC DNA]</scope>
    <source>
        <strain evidence="3 4">CFH S0057</strain>
    </source>
</reference>
<evidence type="ECO:0000313" key="4">
    <source>
        <dbReference type="Proteomes" id="UP000683310"/>
    </source>
</evidence>
<accession>A0ABX8CVG9</accession>
<dbReference type="PANTHER" id="PTHR43566:SF2">
    <property type="entry name" value="DUF4143 DOMAIN-CONTAINING PROTEIN"/>
    <property type="match status" value="1"/>
</dbReference>
<dbReference type="SUPFAM" id="SSF52540">
    <property type="entry name" value="P-loop containing nucleoside triphosphate hydrolases"/>
    <property type="match status" value="1"/>
</dbReference>
<evidence type="ECO:0000256" key="1">
    <source>
        <dbReference type="SAM" id="MobiDB-lite"/>
    </source>
</evidence>
<dbReference type="EMBL" id="CP074371">
    <property type="protein sequence ID" value="QVI23899.1"/>
    <property type="molecule type" value="Genomic_DNA"/>
</dbReference>
<feature type="domain" description="AAA" evidence="2">
    <location>
        <begin position="24"/>
        <end position="141"/>
    </location>
</feature>
<dbReference type="InterPro" id="IPR027417">
    <property type="entry name" value="P-loop_NTPase"/>
</dbReference>
<name>A0ABX8CVG9_9NOCA</name>
<feature type="compositionally biased region" description="Polar residues" evidence="1">
    <location>
        <begin position="167"/>
        <end position="177"/>
    </location>
</feature>
<dbReference type="Proteomes" id="UP000683310">
    <property type="component" value="Chromosome"/>
</dbReference>
<evidence type="ECO:0000313" key="3">
    <source>
        <dbReference type="EMBL" id="QVI23899.1"/>
    </source>
</evidence>
<keyword evidence="4" id="KW-1185">Reference proteome</keyword>
<dbReference type="InterPro" id="IPR041682">
    <property type="entry name" value="AAA_14"/>
</dbReference>